<protein>
    <submittedName>
        <fullName evidence="1">Uncharacterized protein</fullName>
    </submittedName>
</protein>
<dbReference type="Proteomes" id="UP000887567">
    <property type="component" value="Unplaced"/>
</dbReference>
<dbReference type="OrthoDB" id="6020736at2759"/>
<evidence type="ECO:0000313" key="1">
    <source>
        <dbReference type="EnsemblMetazoa" id="XP_020902028.1"/>
    </source>
</evidence>
<reference evidence="1" key="1">
    <citation type="submission" date="2022-11" db="UniProtKB">
        <authorList>
            <consortium name="EnsemblMetazoa"/>
        </authorList>
    </citation>
    <scope>IDENTIFICATION</scope>
</reference>
<proteinExistence type="predicted"/>
<keyword evidence="2" id="KW-1185">Reference proteome</keyword>
<dbReference type="GeneID" id="110240556"/>
<sequence length="304" mass="34627">MKMSTAIVKRFSNHQKKMNSTEQNKPTMDLHEAVVASKAAKTLSLFNRNLQKKTVKLEEGSPPKTIKRYLKTMTKSTFRGDVESNTDTIDSKEKQRRIDLGKVMKKLYLLIEAGKAFSKETEETLGELAHLRSAGNYVILDKDSYKDKLSNEYKRFLDLREDSILKVEESKTSTNPMKPVAPLHHDDFWGTRQQLRSGKVVGDMLGGIDPVFGALLNPTGGRIGRGDSETLHNMLYKKDDPLAYHAAVHDAFGYLIQHHGKGPGYNYLNTRWTFFRKESPMSCQAAGVKFWKKALKRRPVEKEF</sequence>
<dbReference type="KEGG" id="epa:110240556"/>
<dbReference type="RefSeq" id="XP_020902028.1">
    <property type="nucleotide sequence ID" value="XM_021046369.2"/>
</dbReference>
<evidence type="ECO:0000313" key="2">
    <source>
        <dbReference type="Proteomes" id="UP000887567"/>
    </source>
</evidence>
<dbReference type="EnsemblMetazoa" id="XM_021046369.2">
    <property type="protein sequence ID" value="XP_020902028.1"/>
    <property type="gene ID" value="LOC110240556"/>
</dbReference>
<name>A0A913XBQ4_EXADI</name>
<dbReference type="AlphaFoldDB" id="A0A913XBQ4"/>
<accession>A0A913XBQ4</accession>
<organism evidence="1 2">
    <name type="scientific">Exaiptasia diaphana</name>
    <name type="common">Tropical sea anemone</name>
    <name type="synonym">Aiptasia pulchella</name>
    <dbReference type="NCBI Taxonomy" id="2652724"/>
    <lineage>
        <taxon>Eukaryota</taxon>
        <taxon>Metazoa</taxon>
        <taxon>Cnidaria</taxon>
        <taxon>Anthozoa</taxon>
        <taxon>Hexacorallia</taxon>
        <taxon>Actiniaria</taxon>
        <taxon>Aiptasiidae</taxon>
        <taxon>Exaiptasia</taxon>
    </lineage>
</organism>